<dbReference type="InterPro" id="IPR012349">
    <property type="entry name" value="Split_barrel_FMN-bd"/>
</dbReference>
<evidence type="ECO:0000256" key="2">
    <source>
        <dbReference type="ARBA" id="ARBA00022630"/>
    </source>
</evidence>
<dbReference type="Pfam" id="PF01613">
    <property type="entry name" value="Flavin_Reduct"/>
    <property type="match status" value="1"/>
</dbReference>
<dbReference type="InterPro" id="IPR052174">
    <property type="entry name" value="Flavoredoxin"/>
</dbReference>
<dbReference type="Gene3D" id="2.30.110.10">
    <property type="entry name" value="Electron Transport, Fmn-binding Protein, Chain A"/>
    <property type="match status" value="1"/>
</dbReference>
<evidence type="ECO:0000256" key="3">
    <source>
        <dbReference type="ARBA" id="ARBA00038054"/>
    </source>
</evidence>
<accession>A0A1J5REV1</accession>
<protein>
    <submittedName>
        <fullName evidence="5">Flavoredoxin</fullName>
    </submittedName>
</protein>
<feature type="domain" description="Flavin reductase like" evidence="4">
    <location>
        <begin position="14"/>
        <end position="164"/>
    </location>
</feature>
<name>A0A1J5REV1_9ZZZZ</name>
<proteinExistence type="inferred from homology"/>
<reference evidence="5" key="1">
    <citation type="submission" date="2016-10" db="EMBL/GenBank/DDBJ databases">
        <title>Sequence of Gallionella enrichment culture.</title>
        <authorList>
            <person name="Poehlein A."/>
            <person name="Muehling M."/>
            <person name="Daniel R."/>
        </authorList>
    </citation>
    <scope>NUCLEOTIDE SEQUENCE</scope>
</reference>
<dbReference type="InterPro" id="IPR002563">
    <property type="entry name" value="Flavin_Rdtase-like_dom"/>
</dbReference>
<sequence length="177" mass="19500">MDKIAFELAQVYQLLEPGPVLLLATAGKQRPNVMTLSWQTMVEFEPPLVACVLDHADYSFDALQRDGECTLNIPGAELVDAVVACGNHSGRDLDKFSVFGLTPRPAATVAAPLIDECDASLECRVVERDLVERHGLFIVEVVRAWRRPGQPQRTLHHCGQGTFRIAGETLHLPSAMR</sequence>
<dbReference type="GO" id="GO:0010181">
    <property type="term" value="F:FMN binding"/>
    <property type="evidence" value="ECO:0007669"/>
    <property type="project" value="InterPro"/>
</dbReference>
<evidence type="ECO:0000259" key="4">
    <source>
        <dbReference type="SMART" id="SM00903"/>
    </source>
</evidence>
<comment type="caution">
    <text evidence="5">The sequence shown here is derived from an EMBL/GenBank/DDBJ whole genome shotgun (WGS) entry which is preliminary data.</text>
</comment>
<keyword evidence="2" id="KW-0285">Flavoprotein</keyword>
<gene>
    <name evidence="5" type="primary">flr_9</name>
    <name evidence="5" type="ORF">GALL_314690</name>
</gene>
<dbReference type="AlphaFoldDB" id="A0A1J5REV1"/>
<dbReference type="EMBL" id="MLJW01000466">
    <property type="protein sequence ID" value="OIQ86661.1"/>
    <property type="molecule type" value="Genomic_DNA"/>
</dbReference>
<evidence type="ECO:0000313" key="5">
    <source>
        <dbReference type="EMBL" id="OIQ86661.1"/>
    </source>
</evidence>
<comment type="cofactor">
    <cofactor evidence="1">
        <name>FMN</name>
        <dbReference type="ChEBI" id="CHEBI:58210"/>
    </cofactor>
</comment>
<dbReference type="PANTHER" id="PTHR43567:SF1">
    <property type="entry name" value="FLAVOREDOXIN"/>
    <property type="match status" value="1"/>
</dbReference>
<comment type="similarity">
    <text evidence="3">Belongs to the flavoredoxin family.</text>
</comment>
<organism evidence="5">
    <name type="scientific">mine drainage metagenome</name>
    <dbReference type="NCBI Taxonomy" id="410659"/>
    <lineage>
        <taxon>unclassified sequences</taxon>
        <taxon>metagenomes</taxon>
        <taxon>ecological metagenomes</taxon>
    </lineage>
</organism>
<dbReference type="PANTHER" id="PTHR43567">
    <property type="entry name" value="FLAVOREDOXIN-RELATED-RELATED"/>
    <property type="match status" value="1"/>
</dbReference>
<dbReference type="SMART" id="SM00903">
    <property type="entry name" value="Flavin_Reduct"/>
    <property type="match status" value="1"/>
</dbReference>
<evidence type="ECO:0000256" key="1">
    <source>
        <dbReference type="ARBA" id="ARBA00001917"/>
    </source>
</evidence>
<dbReference type="SUPFAM" id="SSF50475">
    <property type="entry name" value="FMN-binding split barrel"/>
    <property type="match status" value="1"/>
</dbReference>